<keyword evidence="6" id="KW-1185">Reference proteome</keyword>
<dbReference type="PROSITE" id="PS00194">
    <property type="entry name" value="THIOREDOXIN_1"/>
    <property type="match status" value="2"/>
</dbReference>
<dbReference type="PANTHER" id="PTHR45672">
    <property type="entry name" value="PROTEIN DISULFIDE-ISOMERASE C17H9.14C-RELATED"/>
    <property type="match status" value="1"/>
</dbReference>
<comment type="similarity">
    <text evidence="1">Belongs to the protein disulfide isomerase family.</text>
</comment>
<dbReference type="GO" id="GO:0003756">
    <property type="term" value="F:protein disulfide isomerase activity"/>
    <property type="evidence" value="ECO:0007669"/>
    <property type="project" value="InterPro"/>
</dbReference>
<evidence type="ECO:0000313" key="6">
    <source>
        <dbReference type="Proteomes" id="UP000075840"/>
    </source>
</evidence>
<dbReference type="RefSeq" id="XP_040163377.1">
    <property type="nucleotide sequence ID" value="XM_040307443.1"/>
</dbReference>
<evidence type="ECO:0000256" key="2">
    <source>
        <dbReference type="SAM" id="MobiDB-lite"/>
    </source>
</evidence>
<dbReference type="VEuPathDB" id="VectorBase:AARA21_002339"/>
<protein>
    <recommendedName>
        <fullName evidence="4">Thioredoxin domain-containing protein</fullName>
    </recommendedName>
</protein>
<dbReference type="PRINTS" id="PR00421">
    <property type="entry name" value="THIOREDOXIN"/>
</dbReference>
<keyword evidence="3" id="KW-0732">Signal</keyword>
<dbReference type="GeneID" id="120900447"/>
<dbReference type="CDD" id="cd02961">
    <property type="entry name" value="PDI_a_family"/>
    <property type="match status" value="1"/>
</dbReference>
<proteinExistence type="inferred from homology"/>
<feature type="domain" description="Thioredoxin" evidence="4">
    <location>
        <begin position="521"/>
        <end position="630"/>
    </location>
</feature>
<feature type="compositionally biased region" description="Pro residues" evidence="2">
    <location>
        <begin position="379"/>
        <end position="388"/>
    </location>
</feature>
<dbReference type="InterPro" id="IPR051063">
    <property type="entry name" value="PDI"/>
</dbReference>
<dbReference type="SUPFAM" id="SSF52833">
    <property type="entry name" value="Thioredoxin-like"/>
    <property type="match status" value="4"/>
</dbReference>
<evidence type="ECO:0000313" key="5">
    <source>
        <dbReference type="EnsemblMetazoa" id="AARA007147-PA"/>
    </source>
</evidence>
<dbReference type="GO" id="GO:0005783">
    <property type="term" value="C:endoplasmic reticulum"/>
    <property type="evidence" value="ECO:0007669"/>
    <property type="project" value="TreeGrafter"/>
</dbReference>
<dbReference type="FunFam" id="3.40.30.10:FF:000029">
    <property type="entry name" value="protein disulfide-isomerase A5 isoform X2"/>
    <property type="match status" value="1"/>
</dbReference>
<sequence>MKMKLSGVLFIIAALGIASAYAKTQKSPVIDNITDMKELKKLFRTKTNVLILFVAGMKDNNALLASFRDAAHAVKGQGTMVLLDCNNSEVKKICKKLKATPAPFALKHFKDGDFHKDYDRQLTTTSMVNFMRDPTGDLPWEEDPIGADVVHVPDAVTLGKFLKKEVKPTLVMFYAPWCGFCKTLKPEFSAAATELKGRYVLAAIDVNRPENSIIRKQYNITGFPTLLYYENGRMKYTFEGENNKAGIVAFMKNPAAPPPTKPKEADWASESSSEIVHLTAGSFEPALKDEKSVLVMFYAPWCGHCKKMKPEYEKAAEIMKAKNIPGVLAALDATKEASVGQQYGVKGYPTVKYFSNGEFKFDVNVREADKIVKFMENPTEPPPPPAPETPWEDEPSEVVHLNEETFKPFLKKKKHVLVMFYAPWCGHCKRAKPEFARAAEHFKEDPKTELAAVDCTRHSAVCSSYEVRGYPTIKYFSYLKTVRDYNGGRTETDFIAYLKDPNATPLKTDKVAEPFGDFPGSDKILILTDANFEEVSKREPNLLVMFYAPWCGHCKHMKPDFAKVAQLLATEKVSAKVAALDCTVHMKTAEKFQIRGYPTLKLFANGQFRRNYEGKRTAQDMLQFLRTDGAVAKDEL</sequence>
<evidence type="ECO:0000256" key="1">
    <source>
        <dbReference type="ARBA" id="ARBA00006347"/>
    </source>
</evidence>
<dbReference type="InterPro" id="IPR046374">
    <property type="entry name" value="PDI_a_PDIR"/>
</dbReference>
<dbReference type="CDD" id="cd03067">
    <property type="entry name" value="PDI_b_PDIR_N"/>
    <property type="match status" value="1"/>
</dbReference>
<dbReference type="Pfam" id="PF00085">
    <property type="entry name" value="Thioredoxin"/>
    <property type="match status" value="4"/>
</dbReference>
<dbReference type="InterPro" id="IPR013766">
    <property type="entry name" value="Thioredoxin_domain"/>
</dbReference>
<dbReference type="KEGG" id="aara:120900447"/>
<dbReference type="InterPro" id="IPR041865">
    <property type="entry name" value="PDI_b_PDIR_N"/>
</dbReference>
<accession>A0A182I0Q8</accession>
<dbReference type="InterPro" id="IPR036249">
    <property type="entry name" value="Thioredoxin-like_sf"/>
</dbReference>
<reference evidence="5" key="1">
    <citation type="submission" date="2022-08" db="UniProtKB">
        <authorList>
            <consortium name="EnsemblMetazoa"/>
        </authorList>
    </citation>
    <scope>IDENTIFICATION</scope>
    <source>
        <strain evidence="5">Dongola</strain>
    </source>
</reference>
<dbReference type="VEuPathDB" id="VectorBase:AARA007147"/>
<feature type="region of interest" description="Disordered" evidence="2">
    <location>
        <begin position="376"/>
        <end position="396"/>
    </location>
</feature>
<feature type="domain" description="Thioredoxin" evidence="4">
    <location>
        <begin position="127"/>
        <end position="256"/>
    </location>
</feature>
<dbReference type="GO" id="GO:0006457">
    <property type="term" value="P:protein folding"/>
    <property type="evidence" value="ECO:0007669"/>
    <property type="project" value="TreeGrafter"/>
</dbReference>
<dbReference type="Gene3D" id="3.40.30.10">
    <property type="entry name" value="Glutaredoxin"/>
    <property type="match status" value="5"/>
</dbReference>
<evidence type="ECO:0000256" key="3">
    <source>
        <dbReference type="SAM" id="SignalP"/>
    </source>
</evidence>
<feature type="signal peptide" evidence="3">
    <location>
        <begin position="1"/>
        <end position="22"/>
    </location>
</feature>
<dbReference type="Proteomes" id="UP000075840">
    <property type="component" value="Unassembled WGS sequence"/>
</dbReference>
<dbReference type="CDD" id="cd02997">
    <property type="entry name" value="PDI_a_PDIR"/>
    <property type="match status" value="3"/>
</dbReference>
<feature type="domain" description="Thioredoxin" evidence="4">
    <location>
        <begin position="257"/>
        <end position="377"/>
    </location>
</feature>
<feature type="domain" description="Thioredoxin" evidence="4">
    <location>
        <begin position="378"/>
        <end position="516"/>
    </location>
</feature>
<organism evidence="5 6">
    <name type="scientific">Anopheles arabiensis</name>
    <name type="common">Mosquito</name>
    <dbReference type="NCBI Taxonomy" id="7173"/>
    <lineage>
        <taxon>Eukaryota</taxon>
        <taxon>Metazoa</taxon>
        <taxon>Ecdysozoa</taxon>
        <taxon>Arthropoda</taxon>
        <taxon>Hexapoda</taxon>
        <taxon>Insecta</taxon>
        <taxon>Pterygota</taxon>
        <taxon>Neoptera</taxon>
        <taxon>Endopterygota</taxon>
        <taxon>Diptera</taxon>
        <taxon>Nematocera</taxon>
        <taxon>Culicoidea</taxon>
        <taxon>Culicidae</taxon>
        <taxon>Anophelinae</taxon>
        <taxon>Anopheles</taxon>
    </lineage>
</organism>
<dbReference type="InterPro" id="IPR017937">
    <property type="entry name" value="Thioredoxin_CS"/>
</dbReference>
<evidence type="ECO:0000259" key="4">
    <source>
        <dbReference type="PROSITE" id="PS51352"/>
    </source>
</evidence>
<dbReference type="PANTHER" id="PTHR45672:SF2">
    <property type="entry name" value="PROTEIN DISULFIDE-ISOMERASE A5"/>
    <property type="match status" value="1"/>
</dbReference>
<name>A0A182I0Q8_ANOAR</name>
<dbReference type="AlphaFoldDB" id="A0A182I0Q8"/>
<dbReference type="EMBL" id="APCN01005234">
    <property type="status" value="NOT_ANNOTATED_CDS"/>
    <property type="molecule type" value="Genomic_DNA"/>
</dbReference>
<dbReference type="PROSITE" id="PS51352">
    <property type="entry name" value="THIOREDOXIN_2"/>
    <property type="match status" value="4"/>
</dbReference>
<dbReference type="EnsemblMetazoa" id="AARA007147-RA">
    <property type="protein sequence ID" value="AARA007147-PA"/>
    <property type="gene ID" value="AARA007147"/>
</dbReference>
<feature type="chain" id="PRO_5043904432" description="Thioredoxin domain-containing protein" evidence="3">
    <location>
        <begin position="23"/>
        <end position="636"/>
    </location>
</feature>